<organism evidence="1 2">
    <name type="scientific">Smallanthus sonchifolius</name>
    <dbReference type="NCBI Taxonomy" id="185202"/>
    <lineage>
        <taxon>Eukaryota</taxon>
        <taxon>Viridiplantae</taxon>
        <taxon>Streptophyta</taxon>
        <taxon>Embryophyta</taxon>
        <taxon>Tracheophyta</taxon>
        <taxon>Spermatophyta</taxon>
        <taxon>Magnoliopsida</taxon>
        <taxon>eudicotyledons</taxon>
        <taxon>Gunneridae</taxon>
        <taxon>Pentapetalae</taxon>
        <taxon>asterids</taxon>
        <taxon>campanulids</taxon>
        <taxon>Asterales</taxon>
        <taxon>Asteraceae</taxon>
        <taxon>Asteroideae</taxon>
        <taxon>Heliantheae alliance</taxon>
        <taxon>Millerieae</taxon>
        <taxon>Smallanthus</taxon>
    </lineage>
</organism>
<reference evidence="1 2" key="2">
    <citation type="journal article" date="2022" name="Mol. Ecol. Resour.">
        <title>The genomes of chicory, endive, great burdock and yacon provide insights into Asteraceae paleo-polyploidization history and plant inulin production.</title>
        <authorList>
            <person name="Fan W."/>
            <person name="Wang S."/>
            <person name="Wang H."/>
            <person name="Wang A."/>
            <person name="Jiang F."/>
            <person name="Liu H."/>
            <person name="Zhao H."/>
            <person name="Xu D."/>
            <person name="Zhang Y."/>
        </authorList>
    </citation>
    <scope>NUCLEOTIDE SEQUENCE [LARGE SCALE GENOMIC DNA]</scope>
    <source>
        <strain evidence="2">cv. Yunnan</strain>
        <tissue evidence="1">Leaves</tissue>
    </source>
</reference>
<keyword evidence="2" id="KW-1185">Reference proteome</keyword>
<reference evidence="2" key="1">
    <citation type="journal article" date="2022" name="Mol. Ecol. Resour.">
        <title>The genomes of chicory, endive, great burdock and yacon provide insights into Asteraceae palaeo-polyploidization history and plant inulin production.</title>
        <authorList>
            <person name="Fan W."/>
            <person name="Wang S."/>
            <person name="Wang H."/>
            <person name="Wang A."/>
            <person name="Jiang F."/>
            <person name="Liu H."/>
            <person name="Zhao H."/>
            <person name="Xu D."/>
            <person name="Zhang Y."/>
        </authorList>
    </citation>
    <scope>NUCLEOTIDE SEQUENCE [LARGE SCALE GENOMIC DNA]</scope>
    <source>
        <strain evidence="2">cv. Yunnan</strain>
    </source>
</reference>
<name>A0ACB9HDK1_9ASTR</name>
<evidence type="ECO:0000313" key="1">
    <source>
        <dbReference type="EMBL" id="KAI3793944.1"/>
    </source>
</evidence>
<protein>
    <submittedName>
        <fullName evidence="1">Uncharacterized protein</fullName>
    </submittedName>
</protein>
<proteinExistence type="predicted"/>
<dbReference type="Proteomes" id="UP001056120">
    <property type="component" value="Linkage Group LG12"/>
</dbReference>
<dbReference type="EMBL" id="CM042029">
    <property type="protein sequence ID" value="KAI3793944.1"/>
    <property type="molecule type" value="Genomic_DNA"/>
</dbReference>
<accession>A0ACB9HDK1</accession>
<evidence type="ECO:0000313" key="2">
    <source>
        <dbReference type="Proteomes" id="UP001056120"/>
    </source>
</evidence>
<comment type="caution">
    <text evidence="1">The sequence shown here is derived from an EMBL/GenBank/DDBJ whole genome shotgun (WGS) entry which is preliminary data.</text>
</comment>
<sequence length="86" mass="9839">MIARKLQNGKAIKENCSCLKLSRTERAFPLIQIPRVAVLAFESLSNFGSFEVTRVIRSSTIEERCYHVGMTFDINLMCIFTYLAFV</sequence>
<gene>
    <name evidence="1" type="ORF">L1987_36567</name>
</gene>